<evidence type="ECO:0000313" key="2">
    <source>
        <dbReference type="Proteomes" id="UP000605733"/>
    </source>
</evidence>
<proteinExistence type="predicted"/>
<keyword evidence="2" id="KW-1185">Reference proteome</keyword>
<dbReference type="RefSeq" id="WP_011710292.1">
    <property type="nucleotide sequence ID" value="NZ_BMIX01000001.1"/>
</dbReference>
<gene>
    <name evidence="1" type="ORF">GCM10011532_04390</name>
</gene>
<comment type="caution">
    <text evidence="1">The sequence shown here is derived from an EMBL/GenBank/DDBJ whole genome shotgun (WGS) entry which is preliminary data.</text>
</comment>
<sequence>MAGLKAMFNLNQVRDYMSDQIEQIEDKSIEALRYQGEEFINKARNSGNYTDRTGNLRASVGYVILKDGQEIDSSFTGGKSQGVKAAKKAIDEVRGLFGKGLVLIGVAGMNYAAAVESKGFDVITGSAPNSNDIKDLLGAIKL</sequence>
<name>A0ABQ1WCA2_9FLAO</name>
<evidence type="ECO:0000313" key="1">
    <source>
        <dbReference type="EMBL" id="GGG24283.1"/>
    </source>
</evidence>
<dbReference type="EMBL" id="BMIX01000001">
    <property type="protein sequence ID" value="GGG24283.1"/>
    <property type="molecule type" value="Genomic_DNA"/>
</dbReference>
<organism evidence="1 2">
    <name type="scientific">Christiangramia forsetii</name>
    <dbReference type="NCBI Taxonomy" id="411153"/>
    <lineage>
        <taxon>Bacteria</taxon>
        <taxon>Pseudomonadati</taxon>
        <taxon>Bacteroidota</taxon>
        <taxon>Flavobacteriia</taxon>
        <taxon>Flavobacteriales</taxon>
        <taxon>Flavobacteriaceae</taxon>
        <taxon>Christiangramia</taxon>
    </lineage>
</organism>
<accession>A0ABQ1WCA2</accession>
<protein>
    <submittedName>
        <fullName evidence="1">Uncharacterized protein</fullName>
    </submittedName>
</protein>
<dbReference type="Proteomes" id="UP000605733">
    <property type="component" value="Unassembled WGS sequence"/>
</dbReference>
<reference evidence="2" key="1">
    <citation type="journal article" date="2019" name="Int. J. Syst. Evol. Microbiol.">
        <title>The Global Catalogue of Microorganisms (GCM) 10K type strain sequencing project: providing services to taxonomists for standard genome sequencing and annotation.</title>
        <authorList>
            <consortium name="The Broad Institute Genomics Platform"/>
            <consortium name="The Broad Institute Genome Sequencing Center for Infectious Disease"/>
            <person name="Wu L."/>
            <person name="Ma J."/>
        </authorList>
    </citation>
    <scope>NUCLEOTIDE SEQUENCE [LARGE SCALE GENOMIC DNA]</scope>
    <source>
        <strain evidence="2">CGMCC 1.15422</strain>
    </source>
</reference>